<reference evidence="4 5" key="1">
    <citation type="submission" date="2015-12" db="EMBL/GenBank/DDBJ databases">
        <title>Genome sequence of Tistrella mobilis MCCC 1A02139.</title>
        <authorList>
            <person name="Lu L."/>
            <person name="Lai Q."/>
            <person name="Shao Z."/>
            <person name="Qian P."/>
        </authorList>
    </citation>
    <scope>NUCLEOTIDE SEQUENCE [LARGE SCALE GENOMIC DNA]</scope>
    <source>
        <strain evidence="4 5">MCCC 1A02139</strain>
    </source>
</reference>
<dbReference type="Pfam" id="PF00106">
    <property type="entry name" value="adh_short"/>
    <property type="match status" value="1"/>
</dbReference>
<accession>A0A162LTM6</accession>
<dbReference type="Gene3D" id="3.40.50.720">
    <property type="entry name" value="NAD(P)-binding Rossmann-like Domain"/>
    <property type="match status" value="1"/>
</dbReference>
<dbReference type="GeneID" id="97240042"/>
<dbReference type="InterPro" id="IPR002347">
    <property type="entry name" value="SDR_fam"/>
</dbReference>
<comment type="similarity">
    <text evidence="1 3">Belongs to the short-chain dehydrogenases/reductases (SDR) family.</text>
</comment>
<organism evidence="4 5">
    <name type="scientific">Tistrella mobilis</name>
    <dbReference type="NCBI Taxonomy" id="171437"/>
    <lineage>
        <taxon>Bacteria</taxon>
        <taxon>Pseudomonadati</taxon>
        <taxon>Pseudomonadota</taxon>
        <taxon>Alphaproteobacteria</taxon>
        <taxon>Geminicoccales</taxon>
        <taxon>Geminicoccaceae</taxon>
        <taxon>Tistrella</taxon>
    </lineage>
</organism>
<sequence length="267" mass="27331">MTAGIGTALVTGASSGIGAVYARRLARRGHDLILVARDRLRLEAAAEQIAAEYGVAVEVLVADLAATDGLEAVAARIEADPALSLLVNAAGLGPAGPALAIPPQGYDTMLALNVGALQRLTLTAAQVFAGRGRGTIINLASVVALIPERMNAPYVAGKAFVLELTRALAAELAGSGVRFQAVLPGLTRTEIFDRAGGSLDHFPAQMVMEAGDMVDAALAGLDAGELVTIPSLPDAADWAAYDAARARLAPNLSHDRPAARYLAPTPA</sequence>
<evidence type="ECO:0000256" key="2">
    <source>
        <dbReference type="ARBA" id="ARBA00023002"/>
    </source>
</evidence>
<dbReference type="InterPro" id="IPR020904">
    <property type="entry name" value="Sc_DH/Rdtase_CS"/>
</dbReference>
<dbReference type="PIRSF" id="PIRSF000126">
    <property type="entry name" value="11-beta-HSD1"/>
    <property type="match status" value="1"/>
</dbReference>
<evidence type="ECO:0000313" key="5">
    <source>
        <dbReference type="Proteomes" id="UP000075787"/>
    </source>
</evidence>
<dbReference type="SUPFAM" id="SSF51735">
    <property type="entry name" value="NAD(P)-binding Rossmann-fold domains"/>
    <property type="match status" value="1"/>
</dbReference>
<dbReference type="PRINTS" id="PR00080">
    <property type="entry name" value="SDRFAMILY"/>
</dbReference>
<evidence type="ECO:0000313" key="4">
    <source>
        <dbReference type="EMBL" id="KYO57029.1"/>
    </source>
</evidence>
<dbReference type="EMBL" id="LPZR01000034">
    <property type="protein sequence ID" value="KYO57029.1"/>
    <property type="molecule type" value="Genomic_DNA"/>
</dbReference>
<dbReference type="InterPro" id="IPR036291">
    <property type="entry name" value="NAD(P)-bd_dom_sf"/>
</dbReference>
<dbReference type="AlphaFoldDB" id="A0A162LTM6"/>
<dbReference type="OrthoDB" id="9810734at2"/>
<comment type="caution">
    <text evidence="4">The sequence shown here is derived from an EMBL/GenBank/DDBJ whole genome shotgun (WGS) entry which is preliminary data.</text>
</comment>
<dbReference type="PANTHER" id="PTHR42901">
    <property type="entry name" value="ALCOHOL DEHYDROGENASE"/>
    <property type="match status" value="1"/>
</dbReference>
<dbReference type="PROSITE" id="PS00061">
    <property type="entry name" value="ADH_SHORT"/>
    <property type="match status" value="1"/>
</dbReference>
<evidence type="ECO:0000256" key="1">
    <source>
        <dbReference type="ARBA" id="ARBA00006484"/>
    </source>
</evidence>
<dbReference type="RefSeq" id="WP_062761734.1">
    <property type="nucleotide sequence ID" value="NZ_CP121045.1"/>
</dbReference>
<dbReference type="GO" id="GO:0016491">
    <property type="term" value="F:oxidoreductase activity"/>
    <property type="evidence" value="ECO:0007669"/>
    <property type="project" value="UniProtKB-KW"/>
</dbReference>
<protein>
    <submittedName>
        <fullName evidence="4">AraC family transcriptional regulator</fullName>
    </submittedName>
</protein>
<gene>
    <name evidence="4" type="ORF">AUP44_21345</name>
</gene>
<dbReference type="PANTHER" id="PTHR42901:SF1">
    <property type="entry name" value="ALCOHOL DEHYDROGENASE"/>
    <property type="match status" value="1"/>
</dbReference>
<evidence type="ECO:0000256" key="3">
    <source>
        <dbReference type="RuleBase" id="RU000363"/>
    </source>
</evidence>
<name>A0A162LTM6_9PROT</name>
<dbReference type="Proteomes" id="UP000075787">
    <property type="component" value="Unassembled WGS sequence"/>
</dbReference>
<dbReference type="CDD" id="cd05233">
    <property type="entry name" value="SDR_c"/>
    <property type="match status" value="1"/>
</dbReference>
<keyword evidence="2" id="KW-0560">Oxidoreductase</keyword>
<proteinExistence type="inferred from homology"/>
<dbReference type="PRINTS" id="PR00081">
    <property type="entry name" value="GDHRDH"/>
</dbReference>